<gene>
    <name evidence="5" type="ORF">BSO15_08300</name>
</gene>
<reference evidence="5 6" key="1">
    <citation type="submission" date="2016-11" db="EMBL/GenBank/DDBJ databases">
        <title>Simultaneous identification of Haemophilus influenzae and Haemophilus haemolyticus using TaqMan real-time PCR.</title>
        <authorList>
            <person name="Price E.P."/>
            <person name="Sarovich D.S."/>
            <person name="Harris T.M."/>
            <person name="Spargo J.C."/>
            <person name="Nosworthy E."/>
            <person name="Beissbarth J."/>
            <person name="Chang A.B."/>
            <person name="Smith-Vaughan H.C."/>
        </authorList>
    </citation>
    <scope>NUCLEOTIDE SEQUENCE [LARGE SCALE GENOMIC DNA]</scope>
    <source>
        <strain evidence="5 6">60884 B Hi-2</strain>
    </source>
</reference>
<dbReference type="PANTHER" id="PTHR40661:SF3">
    <property type="entry name" value="FELS-1 PROPHAGE TRANSCRIPTIONAL REGULATOR"/>
    <property type="match status" value="1"/>
</dbReference>
<name>A0AB36ILG9_HAEPA</name>
<dbReference type="RefSeq" id="WP_075875989.1">
    <property type="nucleotide sequence ID" value="NZ_MPJJ01000010.1"/>
</dbReference>
<dbReference type="InterPro" id="IPR001387">
    <property type="entry name" value="Cro/C1-type_HTH"/>
</dbReference>
<dbReference type="GO" id="GO:0003677">
    <property type="term" value="F:DNA binding"/>
    <property type="evidence" value="ECO:0007669"/>
    <property type="project" value="UniProtKB-KW"/>
</dbReference>
<dbReference type="PANTHER" id="PTHR40661">
    <property type="match status" value="1"/>
</dbReference>
<comment type="caution">
    <text evidence="5">The sequence shown here is derived from an EMBL/GenBank/DDBJ whole genome shotgun (WGS) entry which is preliminary data.</text>
</comment>
<dbReference type="CDD" id="cd00093">
    <property type="entry name" value="HTH_XRE"/>
    <property type="match status" value="1"/>
</dbReference>
<evidence type="ECO:0000256" key="2">
    <source>
        <dbReference type="ARBA" id="ARBA00023125"/>
    </source>
</evidence>
<proteinExistence type="predicted"/>
<organism evidence="5 6">
    <name type="scientific">Haemophilus parainfluenzae</name>
    <dbReference type="NCBI Taxonomy" id="729"/>
    <lineage>
        <taxon>Bacteria</taxon>
        <taxon>Pseudomonadati</taxon>
        <taxon>Pseudomonadota</taxon>
        <taxon>Gammaproteobacteria</taxon>
        <taxon>Pasteurellales</taxon>
        <taxon>Pasteurellaceae</taxon>
        <taxon>Haemophilus</taxon>
    </lineage>
</organism>
<protein>
    <submittedName>
        <fullName evidence="5">Transcriptional regulator</fullName>
    </submittedName>
</protein>
<sequence>MCISERLKQVLDAKNMTVTEFSNVTGISYRSAMNYLNEGRDPNVDALVKIHKGLGVSITWLLTGMGEVFEPVKQESSISNQEKELLSYYQIMPKSLQEAIKLSFKEIYKVTSNLKK</sequence>
<feature type="domain" description="HTH cro/C1-type" evidence="4">
    <location>
        <begin position="7"/>
        <end position="61"/>
    </location>
</feature>
<dbReference type="SUPFAM" id="SSF47413">
    <property type="entry name" value="lambda repressor-like DNA-binding domains"/>
    <property type="match status" value="1"/>
</dbReference>
<keyword evidence="3" id="KW-0804">Transcription</keyword>
<keyword evidence="2" id="KW-0238">DNA-binding</keyword>
<dbReference type="Gene3D" id="1.10.260.40">
    <property type="entry name" value="lambda repressor-like DNA-binding domains"/>
    <property type="match status" value="1"/>
</dbReference>
<dbReference type="Proteomes" id="UP000242412">
    <property type="component" value="Unassembled WGS sequence"/>
</dbReference>
<dbReference type="SMART" id="SM00530">
    <property type="entry name" value="HTH_XRE"/>
    <property type="match status" value="1"/>
</dbReference>
<evidence type="ECO:0000259" key="4">
    <source>
        <dbReference type="PROSITE" id="PS50943"/>
    </source>
</evidence>
<dbReference type="AlphaFoldDB" id="A0AB36ILG9"/>
<evidence type="ECO:0000313" key="5">
    <source>
        <dbReference type="EMBL" id="OLV26024.1"/>
    </source>
</evidence>
<evidence type="ECO:0000256" key="3">
    <source>
        <dbReference type="ARBA" id="ARBA00023163"/>
    </source>
</evidence>
<dbReference type="InterPro" id="IPR010982">
    <property type="entry name" value="Lambda_DNA-bd_dom_sf"/>
</dbReference>
<evidence type="ECO:0000313" key="6">
    <source>
        <dbReference type="Proteomes" id="UP000242412"/>
    </source>
</evidence>
<dbReference type="EMBL" id="MPJJ01000010">
    <property type="protein sequence ID" value="OLV26024.1"/>
    <property type="molecule type" value="Genomic_DNA"/>
</dbReference>
<keyword evidence="1" id="KW-0805">Transcription regulation</keyword>
<dbReference type="PROSITE" id="PS50943">
    <property type="entry name" value="HTH_CROC1"/>
    <property type="match status" value="1"/>
</dbReference>
<dbReference type="Pfam" id="PF01381">
    <property type="entry name" value="HTH_3"/>
    <property type="match status" value="1"/>
</dbReference>
<evidence type="ECO:0000256" key="1">
    <source>
        <dbReference type="ARBA" id="ARBA00023015"/>
    </source>
</evidence>
<accession>A0AB36ILG9</accession>